<reference evidence="1 2" key="1">
    <citation type="submission" date="2017-04" db="EMBL/GenBank/DDBJ databases">
        <authorList>
            <consortium name="Geobacter pelophilus Genome Sequencing"/>
            <person name="Aoyagi T."/>
            <person name="Koike H."/>
            <person name="Hori T."/>
        </authorList>
    </citation>
    <scope>NUCLEOTIDE SEQUENCE [LARGE SCALE GENOMIC DNA]</scope>
    <source>
        <strain evidence="1 2">Drf2</strain>
    </source>
</reference>
<dbReference type="EMBL" id="BDQG01000001">
    <property type="protein sequence ID" value="GAW67079.1"/>
    <property type="molecule type" value="Genomic_DNA"/>
</dbReference>
<reference evidence="2" key="2">
    <citation type="submission" date="2017-05" db="EMBL/GenBank/DDBJ databases">
        <title>Draft genome sequence of Geobacter pelophilus, a iron(III)-reducing bacteria.</title>
        <authorList>
            <person name="Aoyagi T."/>
            <person name="Koike H."/>
            <person name="Morita T."/>
            <person name="Sato Y."/>
            <person name="Habe H."/>
            <person name="Hori T."/>
        </authorList>
    </citation>
    <scope>NUCLEOTIDE SEQUENCE [LARGE SCALE GENOMIC DNA]</scope>
    <source>
        <strain evidence="2">Drf2</strain>
    </source>
</reference>
<organism evidence="1 2">
    <name type="scientific">Geoanaerobacter pelophilus</name>
    <dbReference type="NCBI Taxonomy" id="60036"/>
    <lineage>
        <taxon>Bacteria</taxon>
        <taxon>Pseudomonadati</taxon>
        <taxon>Thermodesulfobacteriota</taxon>
        <taxon>Desulfuromonadia</taxon>
        <taxon>Geobacterales</taxon>
        <taxon>Geobacteraceae</taxon>
        <taxon>Geoanaerobacter</taxon>
    </lineage>
</organism>
<protein>
    <recommendedName>
        <fullName evidence="3">AhpC/TSA family protein</fullName>
    </recommendedName>
</protein>
<accession>A0ABQ0MJD4</accession>
<sequence>MEAAMEHDLRSQIAALEHSYRANSPEKAELLDKAYRDIAACASTAGAPKAGGEALDFALPNAVGIPVRLSDALAKGAVVLTFYRGIW</sequence>
<proteinExistence type="predicted"/>
<evidence type="ECO:0000313" key="2">
    <source>
        <dbReference type="Proteomes" id="UP000194153"/>
    </source>
</evidence>
<evidence type="ECO:0008006" key="3">
    <source>
        <dbReference type="Google" id="ProtNLM"/>
    </source>
</evidence>
<dbReference type="Gene3D" id="3.40.30.10">
    <property type="entry name" value="Glutaredoxin"/>
    <property type="match status" value="1"/>
</dbReference>
<gene>
    <name evidence="1" type="ORF">GPEL0_01r2720</name>
</gene>
<name>A0ABQ0MJD4_9BACT</name>
<evidence type="ECO:0000313" key="1">
    <source>
        <dbReference type="EMBL" id="GAW67079.1"/>
    </source>
</evidence>
<keyword evidence="2" id="KW-1185">Reference proteome</keyword>
<dbReference type="Proteomes" id="UP000194153">
    <property type="component" value="Unassembled WGS sequence"/>
</dbReference>
<comment type="caution">
    <text evidence="1">The sequence shown here is derived from an EMBL/GenBank/DDBJ whole genome shotgun (WGS) entry which is preliminary data.</text>
</comment>